<reference evidence="2 3" key="1">
    <citation type="submission" date="2014-04" db="EMBL/GenBank/DDBJ databases">
        <authorList>
            <consortium name="DOE Joint Genome Institute"/>
            <person name="Kuo A."/>
            <person name="Gay G."/>
            <person name="Dore J."/>
            <person name="Kohler A."/>
            <person name="Nagy L.G."/>
            <person name="Floudas D."/>
            <person name="Copeland A."/>
            <person name="Barry K.W."/>
            <person name="Cichocki N."/>
            <person name="Veneault-Fourrey C."/>
            <person name="LaButti K."/>
            <person name="Lindquist E.A."/>
            <person name="Lipzen A."/>
            <person name="Lundell T."/>
            <person name="Morin E."/>
            <person name="Murat C."/>
            <person name="Sun H."/>
            <person name="Tunlid A."/>
            <person name="Henrissat B."/>
            <person name="Grigoriev I.V."/>
            <person name="Hibbett D.S."/>
            <person name="Martin F."/>
            <person name="Nordberg H.P."/>
            <person name="Cantor M.N."/>
            <person name="Hua S.X."/>
        </authorList>
    </citation>
    <scope>NUCLEOTIDE SEQUENCE [LARGE SCALE GENOMIC DNA]</scope>
    <source>
        <strain evidence="3">h7</strain>
    </source>
</reference>
<dbReference type="AlphaFoldDB" id="A0A0C2XNE8"/>
<dbReference type="EMBL" id="KN831787">
    <property type="protein sequence ID" value="KIM39178.1"/>
    <property type="molecule type" value="Genomic_DNA"/>
</dbReference>
<protein>
    <recommendedName>
        <fullName evidence="1">DDE-1 domain-containing protein</fullName>
    </recommendedName>
</protein>
<dbReference type="Proteomes" id="UP000053424">
    <property type="component" value="Unassembled WGS sequence"/>
</dbReference>
<keyword evidence="3" id="KW-1185">Reference proteome</keyword>
<evidence type="ECO:0000259" key="1">
    <source>
        <dbReference type="Pfam" id="PF03184"/>
    </source>
</evidence>
<dbReference type="Pfam" id="PF03184">
    <property type="entry name" value="DDE_1"/>
    <property type="match status" value="1"/>
</dbReference>
<organism evidence="2 3">
    <name type="scientific">Hebeloma cylindrosporum</name>
    <dbReference type="NCBI Taxonomy" id="76867"/>
    <lineage>
        <taxon>Eukaryota</taxon>
        <taxon>Fungi</taxon>
        <taxon>Dikarya</taxon>
        <taxon>Basidiomycota</taxon>
        <taxon>Agaricomycotina</taxon>
        <taxon>Agaricomycetes</taxon>
        <taxon>Agaricomycetidae</taxon>
        <taxon>Agaricales</taxon>
        <taxon>Agaricineae</taxon>
        <taxon>Hymenogastraceae</taxon>
        <taxon>Hebeloma</taxon>
    </lineage>
</organism>
<proteinExistence type="predicted"/>
<dbReference type="InterPro" id="IPR004875">
    <property type="entry name" value="DDE_SF_endonuclease_dom"/>
</dbReference>
<dbReference type="HOGENOM" id="CLU_013929_2_0_1"/>
<gene>
    <name evidence="2" type="ORF">M413DRAFT_75369</name>
</gene>
<sequence length="159" mass="17989">EYAIPPENIYNADEKGVQLGVRKSVAAIVDRNQKNVQQVENGDREMVTIIESVCTDSTSLPPLVIFQGKRQVLEWGKDNPCVASISISENSWTDRELGSLWLEKDFHPMSQKRNKSGGYWLLIVDGHNSHCTFKFCRIAERHCIIVVCLPSHTTHTLQP</sequence>
<evidence type="ECO:0000313" key="2">
    <source>
        <dbReference type="EMBL" id="KIM39178.1"/>
    </source>
</evidence>
<name>A0A0C2XNE8_HEBCY</name>
<feature type="domain" description="DDE-1" evidence="1">
    <location>
        <begin position="44"/>
        <end position="159"/>
    </location>
</feature>
<dbReference type="STRING" id="686832.A0A0C2XNE8"/>
<accession>A0A0C2XNE8</accession>
<feature type="non-terminal residue" evidence="2">
    <location>
        <position position="1"/>
    </location>
</feature>
<evidence type="ECO:0000313" key="3">
    <source>
        <dbReference type="Proteomes" id="UP000053424"/>
    </source>
</evidence>
<reference evidence="3" key="2">
    <citation type="submission" date="2015-01" db="EMBL/GenBank/DDBJ databases">
        <title>Evolutionary Origins and Diversification of the Mycorrhizal Mutualists.</title>
        <authorList>
            <consortium name="DOE Joint Genome Institute"/>
            <consortium name="Mycorrhizal Genomics Consortium"/>
            <person name="Kohler A."/>
            <person name="Kuo A."/>
            <person name="Nagy L.G."/>
            <person name="Floudas D."/>
            <person name="Copeland A."/>
            <person name="Barry K.W."/>
            <person name="Cichocki N."/>
            <person name="Veneault-Fourrey C."/>
            <person name="LaButti K."/>
            <person name="Lindquist E.A."/>
            <person name="Lipzen A."/>
            <person name="Lundell T."/>
            <person name="Morin E."/>
            <person name="Murat C."/>
            <person name="Riley R."/>
            <person name="Ohm R."/>
            <person name="Sun H."/>
            <person name="Tunlid A."/>
            <person name="Henrissat B."/>
            <person name="Grigoriev I.V."/>
            <person name="Hibbett D.S."/>
            <person name="Martin F."/>
        </authorList>
    </citation>
    <scope>NUCLEOTIDE SEQUENCE [LARGE SCALE GENOMIC DNA]</scope>
    <source>
        <strain evidence="3">h7</strain>
    </source>
</reference>
<dbReference type="OrthoDB" id="3265672at2759"/>
<dbReference type="GO" id="GO:0003676">
    <property type="term" value="F:nucleic acid binding"/>
    <property type="evidence" value="ECO:0007669"/>
    <property type="project" value="InterPro"/>
</dbReference>